<dbReference type="OrthoDB" id="1728974at2759"/>
<proteinExistence type="inferred from homology"/>
<keyword evidence="4 7" id="KW-0418">Kinase</keyword>
<evidence type="ECO:0000256" key="5">
    <source>
        <dbReference type="ARBA" id="ARBA00025184"/>
    </source>
</evidence>
<dbReference type="EMBL" id="CAJPDQ010000009">
    <property type="protein sequence ID" value="CAF9914755.1"/>
    <property type="molecule type" value="Genomic_DNA"/>
</dbReference>
<evidence type="ECO:0000259" key="9">
    <source>
        <dbReference type="Pfam" id="PF02782"/>
    </source>
</evidence>
<gene>
    <name evidence="10" type="ORF">GOMPHAMPRED_008250</name>
</gene>
<dbReference type="InterPro" id="IPR018484">
    <property type="entry name" value="FGGY_N"/>
</dbReference>
<dbReference type="InterPro" id="IPR018485">
    <property type="entry name" value="FGGY_C"/>
</dbReference>
<keyword evidence="7" id="KW-0067">ATP-binding</keyword>
<evidence type="ECO:0000313" key="10">
    <source>
        <dbReference type="EMBL" id="CAF9914755.1"/>
    </source>
</evidence>
<accession>A0A8H3IBL7</accession>
<evidence type="ECO:0000259" key="8">
    <source>
        <dbReference type="Pfam" id="PF00370"/>
    </source>
</evidence>
<organism evidence="10 11">
    <name type="scientific">Gomphillus americanus</name>
    <dbReference type="NCBI Taxonomy" id="1940652"/>
    <lineage>
        <taxon>Eukaryota</taxon>
        <taxon>Fungi</taxon>
        <taxon>Dikarya</taxon>
        <taxon>Ascomycota</taxon>
        <taxon>Pezizomycotina</taxon>
        <taxon>Lecanoromycetes</taxon>
        <taxon>OSLEUM clade</taxon>
        <taxon>Ostropomycetidae</taxon>
        <taxon>Ostropales</taxon>
        <taxon>Graphidaceae</taxon>
        <taxon>Gomphilloideae</taxon>
        <taxon>Gomphillus</taxon>
    </lineage>
</organism>
<sequence>MNSKPLYLGLDLSTQQLKAVVVDSQLRVQHIANFDFDADSTGFDIKNGVIVNESLHEVYAPVALWLQALDGVLGKLKDQHLEFSRIRAISGAGQQHGSVYWKHGAADALRHLNPSEPLEKQLDDAFSHPYSPNWQDSSTQAECDLFDKELHGEEELTRVTGSKAHHRFTGPQVLRFRSRNLNRYEQTAHISLVSSFLASIFLGRIAPIDISDVCGMNLWDLDAGAFDQRLLSLASNGNAQGLEARLGTVYEDGGKHVGPVSNYFVSRWGFSESCSVTPFTGDNPATILSLPLRPLDAIVSLGTSTTFLMSTPYYRPHPAVHFFNHPTTPGLYMFMLCFKNGGLAREQIRDAINHASNNSTPTDNDIWFQFNKQASSTPPLNHTGPNSDMHLGLYFPRPEIVPNISIGTWRYNYTPFSKTLSQIPSDKPENVNSDARTIIESQFLSIRLRSKDIVEPAKLADGSSLPAQPRRIYLVGGGSKNPAITKIAGEVLGGSEGVWKLDVGDNACALGAAYKAVWAAERKGPETFEQLIGARWDEDAFATKVGDGYNKAAFELYEQGLEGFERMEQDVLSSIGDSASE</sequence>
<evidence type="ECO:0000256" key="1">
    <source>
        <dbReference type="ARBA" id="ARBA00009156"/>
    </source>
</evidence>
<keyword evidence="7" id="KW-0119">Carbohydrate metabolism</keyword>
<reference evidence="10" key="1">
    <citation type="submission" date="2021-03" db="EMBL/GenBank/DDBJ databases">
        <authorList>
            <person name="Tagirdzhanova G."/>
        </authorList>
    </citation>
    <scope>NUCLEOTIDE SEQUENCE</scope>
</reference>
<comment type="similarity">
    <text evidence="1 7">Belongs to the FGGY kinase family.</text>
</comment>
<dbReference type="GO" id="GO:0005997">
    <property type="term" value="P:xylulose metabolic process"/>
    <property type="evidence" value="ECO:0007669"/>
    <property type="project" value="TreeGrafter"/>
</dbReference>
<evidence type="ECO:0000256" key="6">
    <source>
        <dbReference type="ARBA" id="ARBA00048885"/>
    </source>
</evidence>
<dbReference type="InterPro" id="IPR042024">
    <property type="entry name" value="D-XK_euk"/>
</dbReference>
<dbReference type="Proteomes" id="UP000664169">
    <property type="component" value="Unassembled WGS sequence"/>
</dbReference>
<keyword evidence="7" id="KW-0547">Nucleotide-binding</keyword>
<comment type="catalytic activity">
    <reaction evidence="6 7">
        <text>D-xylulose + ATP = D-xylulose 5-phosphate + ADP + H(+)</text>
        <dbReference type="Rhea" id="RHEA:10964"/>
        <dbReference type="ChEBI" id="CHEBI:15378"/>
        <dbReference type="ChEBI" id="CHEBI:17140"/>
        <dbReference type="ChEBI" id="CHEBI:30616"/>
        <dbReference type="ChEBI" id="CHEBI:57737"/>
        <dbReference type="ChEBI" id="CHEBI:456216"/>
        <dbReference type="EC" id="2.7.1.17"/>
    </reaction>
</comment>
<name>A0A8H3IBL7_9LECA</name>
<dbReference type="Pfam" id="PF00370">
    <property type="entry name" value="FGGY_N"/>
    <property type="match status" value="1"/>
</dbReference>
<dbReference type="CDD" id="cd07776">
    <property type="entry name" value="ASKHA_NBD_FGGY_SpXK-like"/>
    <property type="match status" value="1"/>
</dbReference>
<dbReference type="PANTHER" id="PTHR10196:SF57">
    <property type="entry name" value="XYLULOSE KINASE"/>
    <property type="match status" value="1"/>
</dbReference>
<protein>
    <recommendedName>
        <fullName evidence="7">Xylulose kinase</fullName>
        <ecNumber evidence="7">2.7.1.17</ecNumber>
    </recommendedName>
</protein>
<comment type="caution">
    <text evidence="10">The sequence shown here is derived from an EMBL/GenBank/DDBJ whole genome shotgun (WGS) entry which is preliminary data.</text>
</comment>
<dbReference type="AlphaFoldDB" id="A0A8H3IBL7"/>
<feature type="domain" description="Carbohydrate kinase FGGY C-terminal" evidence="9">
    <location>
        <begin position="298"/>
        <end position="520"/>
    </location>
</feature>
<dbReference type="FunFam" id="3.30.420.40:FF:000118">
    <property type="entry name" value="Xylulose kinase 2"/>
    <property type="match status" value="1"/>
</dbReference>
<dbReference type="GO" id="GO:0005524">
    <property type="term" value="F:ATP binding"/>
    <property type="evidence" value="ECO:0007669"/>
    <property type="project" value="UniProtKB-UniRule"/>
</dbReference>
<dbReference type="GO" id="GO:0004856">
    <property type="term" value="F:D-xylulokinase activity"/>
    <property type="evidence" value="ECO:0007669"/>
    <property type="project" value="UniProtKB-UniRule"/>
</dbReference>
<evidence type="ECO:0000256" key="7">
    <source>
        <dbReference type="RuleBase" id="RU367058"/>
    </source>
</evidence>
<evidence type="ECO:0000256" key="2">
    <source>
        <dbReference type="ARBA" id="ARBA00022629"/>
    </source>
</evidence>
<keyword evidence="2 7" id="KW-0859">Xylose metabolism</keyword>
<dbReference type="GO" id="GO:0042732">
    <property type="term" value="P:D-xylose metabolic process"/>
    <property type="evidence" value="ECO:0007669"/>
    <property type="project" value="UniProtKB-UniRule"/>
</dbReference>
<dbReference type="Pfam" id="PF02782">
    <property type="entry name" value="FGGY_C"/>
    <property type="match status" value="1"/>
</dbReference>
<feature type="domain" description="Carbohydrate kinase FGGY N-terminal" evidence="8">
    <location>
        <begin position="134"/>
        <end position="288"/>
    </location>
</feature>
<comment type="function">
    <text evidence="5 7">Highly specific D-xylulose kinase which participates in the catabolism of xylose. Xylose is a major component of hemicelluloses such as xylan. Most fungi utilize D-xylose via three enzymatic reactions, xylose reductase (XR), xylitol dehydrogenase (XDH), and xylulokinase, to form xylulose 5-phosphate, which enters pentose phosphate pathway.</text>
</comment>
<dbReference type="GO" id="GO:0005829">
    <property type="term" value="C:cytosol"/>
    <property type="evidence" value="ECO:0007669"/>
    <property type="project" value="TreeGrafter"/>
</dbReference>
<dbReference type="Gene3D" id="3.30.420.40">
    <property type="match status" value="2"/>
</dbReference>
<evidence type="ECO:0000256" key="4">
    <source>
        <dbReference type="ARBA" id="ARBA00022777"/>
    </source>
</evidence>
<evidence type="ECO:0000313" key="11">
    <source>
        <dbReference type="Proteomes" id="UP000664169"/>
    </source>
</evidence>
<dbReference type="PANTHER" id="PTHR10196">
    <property type="entry name" value="SUGAR KINASE"/>
    <property type="match status" value="1"/>
</dbReference>
<keyword evidence="3 7" id="KW-0808">Transferase</keyword>
<dbReference type="EC" id="2.7.1.17" evidence="7"/>
<evidence type="ECO:0000256" key="3">
    <source>
        <dbReference type="ARBA" id="ARBA00022679"/>
    </source>
</evidence>
<keyword evidence="11" id="KW-1185">Reference proteome</keyword>
<dbReference type="InterPro" id="IPR043129">
    <property type="entry name" value="ATPase_NBD"/>
</dbReference>
<dbReference type="SUPFAM" id="SSF53067">
    <property type="entry name" value="Actin-like ATPase domain"/>
    <property type="match status" value="2"/>
</dbReference>